<dbReference type="GeneID" id="101341836"/>
<dbReference type="PANTHER" id="PTHR16007">
    <property type="entry name" value="EPIDIDYMAL MEMBRANE PROTEIN E9-RELATED"/>
    <property type="match status" value="1"/>
</dbReference>
<reference evidence="8" key="1">
    <citation type="submission" date="2025-08" db="UniProtKB">
        <authorList>
            <consortium name="RefSeq"/>
        </authorList>
    </citation>
    <scope>IDENTIFICATION</scope>
</reference>
<organism evidence="7 8">
    <name type="scientific">Trichechus manatus latirostris</name>
    <name type="common">Florida manatee</name>
    <dbReference type="NCBI Taxonomy" id="127582"/>
    <lineage>
        <taxon>Eukaryota</taxon>
        <taxon>Metazoa</taxon>
        <taxon>Chordata</taxon>
        <taxon>Craniata</taxon>
        <taxon>Vertebrata</taxon>
        <taxon>Euteleostomi</taxon>
        <taxon>Mammalia</taxon>
        <taxon>Eutheria</taxon>
        <taxon>Afrotheria</taxon>
        <taxon>Sirenia</taxon>
        <taxon>Trichechidae</taxon>
        <taxon>Trichechus</taxon>
    </lineage>
</organism>
<protein>
    <submittedName>
        <fullName evidence="8">Transmembrane protein 45A</fullName>
    </submittedName>
</protein>
<dbReference type="InterPro" id="IPR006904">
    <property type="entry name" value="DUF716"/>
</dbReference>
<dbReference type="PANTHER" id="PTHR16007:SF21">
    <property type="entry name" value="TRANSMEMBRANE PROTEIN 45A"/>
    <property type="match status" value="1"/>
</dbReference>
<dbReference type="InterPro" id="IPR042127">
    <property type="entry name" value="TMEM45"/>
</dbReference>
<evidence type="ECO:0000313" key="8">
    <source>
        <dbReference type="RefSeq" id="XP_004378198.1"/>
    </source>
</evidence>
<dbReference type="FunCoup" id="A0A2Y9DNX9">
    <property type="interactions" value="87"/>
</dbReference>
<dbReference type="Pfam" id="PF04819">
    <property type="entry name" value="DUF716"/>
    <property type="match status" value="1"/>
</dbReference>
<dbReference type="OrthoDB" id="551896at2759"/>
<dbReference type="Proteomes" id="UP000248480">
    <property type="component" value="Unplaced"/>
</dbReference>
<sequence>MGSFRGHALPGSFFCFMGLWWSTKYILKYACKKYKRTCYLGSKALFHRIEVLEGIIIIAMALSGMTWEQFVPGGPYLTLYDYKEGQWNQLLEWQHCTMYFFFGLLGVTIIVCYMSRSLPVSLAKLMMSNAFFVEAFIFYNHTHGRDMLDIYVHQLLVLIIAVTGLLTFIDFMKSNIILELLQPSFILLQGTWFWQIGFVLYPPNGGPAWEPTDHDNIMFVTICFCWHYAFSLIVSGLNYVFVTWLVKFKLKRFCPSEIGLLKNAEREQELEEEM</sequence>
<keyword evidence="5 6" id="KW-0472">Membrane</keyword>
<dbReference type="InParanoid" id="A0A2Y9DNX9"/>
<evidence type="ECO:0000256" key="1">
    <source>
        <dbReference type="ARBA" id="ARBA00004141"/>
    </source>
</evidence>
<dbReference type="GO" id="GO:0016020">
    <property type="term" value="C:membrane"/>
    <property type="evidence" value="ECO:0007669"/>
    <property type="project" value="UniProtKB-SubCell"/>
</dbReference>
<comment type="similarity">
    <text evidence="2">Belongs to the TMEM45 family.</text>
</comment>
<accession>A0A2Y9DNX9</accession>
<evidence type="ECO:0000256" key="2">
    <source>
        <dbReference type="ARBA" id="ARBA00006948"/>
    </source>
</evidence>
<feature type="transmembrane region" description="Helical" evidence="6">
    <location>
        <begin position="151"/>
        <end position="169"/>
    </location>
</feature>
<evidence type="ECO:0000313" key="7">
    <source>
        <dbReference type="Proteomes" id="UP000248480"/>
    </source>
</evidence>
<feature type="transmembrane region" description="Helical" evidence="6">
    <location>
        <begin position="97"/>
        <end position="115"/>
    </location>
</feature>
<feature type="transmembrane region" description="Helical" evidence="6">
    <location>
        <begin position="6"/>
        <end position="27"/>
    </location>
</feature>
<proteinExistence type="inferred from homology"/>
<dbReference type="AlphaFoldDB" id="A0A2Y9DNX9"/>
<dbReference type="CTD" id="55076"/>
<gene>
    <name evidence="8" type="primary">TMEM45A</name>
</gene>
<keyword evidence="7" id="KW-1185">Reference proteome</keyword>
<evidence type="ECO:0000256" key="5">
    <source>
        <dbReference type="ARBA" id="ARBA00023136"/>
    </source>
</evidence>
<feature type="transmembrane region" description="Helical" evidence="6">
    <location>
        <begin position="48"/>
        <end position="67"/>
    </location>
</feature>
<evidence type="ECO:0000256" key="3">
    <source>
        <dbReference type="ARBA" id="ARBA00022692"/>
    </source>
</evidence>
<feature type="transmembrane region" description="Helical" evidence="6">
    <location>
        <begin position="176"/>
        <end position="197"/>
    </location>
</feature>
<feature type="transmembrane region" description="Helical" evidence="6">
    <location>
        <begin position="122"/>
        <end position="139"/>
    </location>
</feature>
<name>A0A2Y9DNX9_TRIMA</name>
<comment type="subcellular location">
    <subcellularLocation>
        <location evidence="1">Membrane</location>
        <topology evidence="1">Multi-pass membrane protein</topology>
    </subcellularLocation>
</comment>
<evidence type="ECO:0000256" key="4">
    <source>
        <dbReference type="ARBA" id="ARBA00022989"/>
    </source>
</evidence>
<dbReference type="KEGG" id="tmu:101341836"/>
<dbReference type="STRING" id="127582.A0A2Y9DNX9"/>
<dbReference type="RefSeq" id="XP_004378198.1">
    <property type="nucleotide sequence ID" value="XM_004378141.1"/>
</dbReference>
<feature type="transmembrane region" description="Helical" evidence="6">
    <location>
        <begin position="217"/>
        <end position="242"/>
    </location>
</feature>
<evidence type="ECO:0000256" key="6">
    <source>
        <dbReference type="SAM" id="Phobius"/>
    </source>
</evidence>
<keyword evidence="3 6" id="KW-0812">Transmembrane</keyword>
<keyword evidence="4 6" id="KW-1133">Transmembrane helix</keyword>